<accession>A0A060N4Q0</accession>
<gene>
    <name evidence="2" type="ORF">CBO05P1_023</name>
</gene>
<proteinExistence type="predicted"/>
<organism evidence="2">
    <name type="scientific">Clostridium botulinum B str. Osaka05</name>
    <dbReference type="NCBI Taxonomy" id="1407017"/>
    <lineage>
        <taxon>Bacteria</taxon>
        <taxon>Bacillati</taxon>
        <taxon>Bacillota</taxon>
        <taxon>Clostridia</taxon>
        <taxon>Eubacteriales</taxon>
        <taxon>Clostridiaceae</taxon>
        <taxon>Clostridium</taxon>
    </lineage>
</organism>
<evidence type="ECO:0000313" key="2">
    <source>
        <dbReference type="EMBL" id="BAO04742.1"/>
    </source>
</evidence>
<keyword evidence="1" id="KW-0175">Coiled coil</keyword>
<dbReference type="Proteomes" id="UP000054164">
    <property type="component" value="Unassembled WGS sequence"/>
</dbReference>
<dbReference type="RefSeq" id="WP_030031780.1">
    <property type="nucleotide sequence ID" value="NZ_BA000058.1"/>
</dbReference>
<dbReference type="AlphaFoldDB" id="A0A060N4Q0"/>
<sequence>MIIVKGIKATVVFDQRILDNKIKKEFITYPRNYKTKEDRRIKYLEDKIERMKDSIKAKVKFGDNIYYIVHTCKIYHEYVTHKVDIDIPIQLHKGDEIQINKNNKITIDRISYENGDVVYHTRNTIEFINDDEEYFNKIIKKAEQKYKEKLKELETELQQILDYKENKKLKNKILKFLHVK</sequence>
<feature type="coiled-coil region" evidence="1">
    <location>
        <begin position="136"/>
        <end position="170"/>
    </location>
</feature>
<protein>
    <submittedName>
        <fullName evidence="2">Protein Numa1</fullName>
    </submittedName>
</protein>
<reference evidence="2" key="1">
    <citation type="submission" date="2013-10" db="EMBL/GenBank/DDBJ databases">
        <title>Draft genome sequence of Clostridium botulinum type B strain Osaka05.</title>
        <authorList>
            <person name="Sakaguchi Y."/>
            <person name="Hosomi K."/>
            <person name="Uchiyama J."/>
            <person name="Ogura Y."/>
            <person name="Sakaguchi M."/>
            <person name="Kohda T."/>
            <person name="Mukamoto M."/>
            <person name="Misawa N."/>
            <person name="Matsuzaki S."/>
            <person name="Hayashi T."/>
            <person name="Kozaki S."/>
        </authorList>
    </citation>
    <scope>NUCLEOTIDE SEQUENCE</scope>
    <source>
        <strain evidence="2">Osaka05</strain>
    </source>
</reference>
<name>A0A060N4Q0_CLOBO</name>
<dbReference type="HOGENOM" id="CLU_1493714_0_0_9"/>
<dbReference type="EMBL" id="BA000058">
    <property type="protein sequence ID" value="BAO04742.1"/>
    <property type="molecule type" value="Genomic_DNA"/>
</dbReference>
<evidence type="ECO:0000256" key="1">
    <source>
        <dbReference type="SAM" id="Coils"/>
    </source>
</evidence>